<comment type="caution">
    <text evidence="7">The sequence shown here is derived from an EMBL/GenBank/DDBJ whole genome shotgun (WGS) entry which is preliminary data.</text>
</comment>
<organism evidence="7 8">
    <name type="scientific">Thalassotalea insulae</name>
    <dbReference type="NCBI Taxonomy" id="2056778"/>
    <lineage>
        <taxon>Bacteria</taxon>
        <taxon>Pseudomonadati</taxon>
        <taxon>Pseudomonadota</taxon>
        <taxon>Gammaproteobacteria</taxon>
        <taxon>Alteromonadales</taxon>
        <taxon>Colwelliaceae</taxon>
        <taxon>Thalassotalea</taxon>
    </lineage>
</organism>
<keyword evidence="8" id="KW-1185">Reference proteome</keyword>
<dbReference type="PANTHER" id="PTHR23427">
    <property type="entry name" value="SURFEIT LOCUS PROTEIN"/>
    <property type="match status" value="1"/>
</dbReference>
<evidence type="ECO:0000313" key="7">
    <source>
        <dbReference type="EMBL" id="GLX78708.1"/>
    </source>
</evidence>
<dbReference type="CDD" id="cd06662">
    <property type="entry name" value="SURF1"/>
    <property type="match status" value="1"/>
</dbReference>
<name>A0ABQ6GRY7_9GAMM</name>
<protein>
    <recommendedName>
        <fullName evidence="6">SURF1-like protein</fullName>
    </recommendedName>
</protein>
<accession>A0ABQ6GRY7</accession>
<keyword evidence="4 6" id="KW-1133">Transmembrane helix</keyword>
<feature type="transmembrane region" description="Helical" evidence="6">
    <location>
        <begin position="12"/>
        <end position="33"/>
    </location>
</feature>
<evidence type="ECO:0000256" key="5">
    <source>
        <dbReference type="ARBA" id="ARBA00023136"/>
    </source>
</evidence>
<evidence type="ECO:0000256" key="3">
    <source>
        <dbReference type="ARBA" id="ARBA00022692"/>
    </source>
</evidence>
<dbReference type="Pfam" id="PF02104">
    <property type="entry name" value="SURF1"/>
    <property type="match status" value="1"/>
</dbReference>
<dbReference type="RefSeq" id="WP_284244579.1">
    <property type="nucleotide sequence ID" value="NZ_BSST01000001.1"/>
</dbReference>
<gene>
    <name evidence="7" type="ORF">tinsulaeT_20480</name>
</gene>
<evidence type="ECO:0000256" key="1">
    <source>
        <dbReference type="ARBA" id="ARBA00004370"/>
    </source>
</evidence>
<evidence type="ECO:0000313" key="8">
    <source>
        <dbReference type="Proteomes" id="UP001157186"/>
    </source>
</evidence>
<comment type="similarity">
    <text evidence="2 6">Belongs to the SURF1 family.</text>
</comment>
<dbReference type="InterPro" id="IPR002994">
    <property type="entry name" value="Surf1/Shy1"/>
</dbReference>
<evidence type="ECO:0000256" key="4">
    <source>
        <dbReference type="ARBA" id="ARBA00022989"/>
    </source>
</evidence>
<proteinExistence type="inferred from homology"/>
<comment type="subcellular location">
    <subcellularLocation>
        <location evidence="6">Cell membrane</location>
        <topology evidence="6">Multi-pass membrane protein</topology>
    </subcellularLocation>
    <subcellularLocation>
        <location evidence="1">Membrane</location>
    </subcellularLocation>
</comment>
<dbReference type="PANTHER" id="PTHR23427:SF2">
    <property type="entry name" value="SURFEIT LOCUS PROTEIN 1"/>
    <property type="match status" value="1"/>
</dbReference>
<keyword evidence="5 6" id="KW-0472">Membrane</keyword>
<dbReference type="PROSITE" id="PS50895">
    <property type="entry name" value="SURF1"/>
    <property type="match status" value="1"/>
</dbReference>
<evidence type="ECO:0000256" key="6">
    <source>
        <dbReference type="RuleBase" id="RU363076"/>
    </source>
</evidence>
<reference evidence="7 8" key="1">
    <citation type="submission" date="2023-03" db="EMBL/GenBank/DDBJ databases">
        <title>Draft genome sequence of Thalassotalea insulae KCTC 62186T.</title>
        <authorList>
            <person name="Sawabe T."/>
        </authorList>
    </citation>
    <scope>NUCLEOTIDE SEQUENCE [LARGE SCALE GENOMIC DNA]</scope>
    <source>
        <strain evidence="7 8">KCTC 62186</strain>
    </source>
</reference>
<dbReference type="EMBL" id="BSST01000001">
    <property type="protein sequence ID" value="GLX78708.1"/>
    <property type="molecule type" value="Genomic_DNA"/>
</dbReference>
<evidence type="ECO:0000256" key="2">
    <source>
        <dbReference type="ARBA" id="ARBA00007165"/>
    </source>
</evidence>
<keyword evidence="3 6" id="KW-0812">Transmembrane</keyword>
<dbReference type="InterPro" id="IPR045214">
    <property type="entry name" value="Surf1/Surf4"/>
</dbReference>
<sequence length="255" mass="29598">MQFINVKDYFRQLNWFVVAITLLVFCGLIKLGLWQSSRALEKEQRLARIAQYQTQQAIELQQLLALSKSEKQLNDLPVRLTGNFEPDKVFLLDNQTNQGRLGYRVLQILHTDQGAVLVNLGWVEGFIDRNQLPSVTPLVGLHQVRGNIRIPEQGVILAEQDYSSVRWPFRIQQIELVKISQLIAEKLLPFVIYLDTNETIGYEKNWRPIVMPPEKHRAYAFQWFSLATAWLVLILSASVWFYNNNKNEGSICRRS</sequence>
<dbReference type="Proteomes" id="UP001157186">
    <property type="component" value="Unassembled WGS sequence"/>
</dbReference>
<feature type="transmembrane region" description="Helical" evidence="6">
    <location>
        <begin position="221"/>
        <end position="242"/>
    </location>
</feature>
<keyword evidence="6" id="KW-1003">Cell membrane</keyword>